<dbReference type="SUPFAM" id="SSF56935">
    <property type="entry name" value="Porins"/>
    <property type="match status" value="1"/>
</dbReference>
<feature type="chain" id="PRO_5015463373" description="Long-subunit fatty acid transport protein" evidence="1">
    <location>
        <begin position="31"/>
        <end position="423"/>
    </location>
</feature>
<sequence length="423" mass="47694">MTTKQHNRFRSKYLSTIALLFFGSSLSVLAQNNTRSPYSMYGLGELRSQVNAVNTAMGGAGMAMSSQSFVNVLNPAANHGIDSLNVIFDTGVEGKYSQFKSQGETQNLNTGNFSYFSLGFRINSKISAGIGLNPFSSTGYEINSTASIDGVVDSKYPLNIIGTGDISRAWGVLTYDLLPNLHLGARTSFLFGSVKQTQYHNLSGLGNTSIYNETTNYFHNFYFEFGAQYEFKLQDYNISLGAIYNPGQKLVTKQENQTYNSSGTIMDDDTQYNGDFKIPEEFGFGIAVNSDKFLYLVDAGLQKWSDYDYKVKSVELKNTPYLRLGLQFTPSRNFMDSYFQKVNYRIGWRYAKSYLEMKGNQLEEYVVTFGLGLPIRNQSSRIDCAFELGSYGTTASRLIQENYIRLRVGFSLKDLWFQQRKFN</sequence>
<proteinExistence type="predicted"/>
<evidence type="ECO:0000313" key="2">
    <source>
        <dbReference type="EMBL" id="PTN09351.1"/>
    </source>
</evidence>
<keyword evidence="1" id="KW-0732">Signal</keyword>
<dbReference type="Proteomes" id="UP000243525">
    <property type="component" value="Unassembled WGS sequence"/>
</dbReference>
<feature type="signal peptide" evidence="1">
    <location>
        <begin position="1"/>
        <end position="30"/>
    </location>
</feature>
<keyword evidence="3" id="KW-1185">Reference proteome</keyword>
<evidence type="ECO:0000313" key="3">
    <source>
        <dbReference type="Proteomes" id="UP000243525"/>
    </source>
</evidence>
<protein>
    <recommendedName>
        <fullName evidence="4">Long-subunit fatty acid transport protein</fullName>
    </recommendedName>
</protein>
<dbReference type="Gene3D" id="2.40.160.60">
    <property type="entry name" value="Outer membrane protein transport protein (OMPP1/FadL/TodX)"/>
    <property type="match status" value="1"/>
</dbReference>
<gene>
    <name evidence="2" type="ORF">C8N47_105192</name>
</gene>
<reference evidence="2 3" key="1">
    <citation type="submission" date="2018-04" db="EMBL/GenBank/DDBJ databases">
        <title>Genomic Encyclopedia of Archaeal and Bacterial Type Strains, Phase II (KMG-II): from individual species to whole genera.</title>
        <authorList>
            <person name="Goeker M."/>
        </authorList>
    </citation>
    <scope>NUCLEOTIDE SEQUENCE [LARGE SCALE GENOMIC DNA]</scope>
    <source>
        <strain evidence="2 3">DSM 28823</strain>
    </source>
</reference>
<name>A0A2T5C3K1_9BACT</name>
<evidence type="ECO:0008006" key="4">
    <source>
        <dbReference type="Google" id="ProtNLM"/>
    </source>
</evidence>
<comment type="caution">
    <text evidence="2">The sequence shown here is derived from an EMBL/GenBank/DDBJ whole genome shotgun (WGS) entry which is preliminary data.</text>
</comment>
<dbReference type="RefSeq" id="WP_170111317.1">
    <property type="nucleotide sequence ID" value="NZ_QAAD01000005.1"/>
</dbReference>
<dbReference type="AlphaFoldDB" id="A0A2T5C3K1"/>
<dbReference type="EMBL" id="QAAD01000005">
    <property type="protein sequence ID" value="PTN09351.1"/>
    <property type="molecule type" value="Genomic_DNA"/>
</dbReference>
<accession>A0A2T5C3K1</accession>
<organism evidence="2 3">
    <name type="scientific">Mangrovibacterium marinum</name>
    <dbReference type="NCBI Taxonomy" id="1639118"/>
    <lineage>
        <taxon>Bacteria</taxon>
        <taxon>Pseudomonadati</taxon>
        <taxon>Bacteroidota</taxon>
        <taxon>Bacteroidia</taxon>
        <taxon>Marinilabiliales</taxon>
        <taxon>Prolixibacteraceae</taxon>
        <taxon>Mangrovibacterium</taxon>
    </lineage>
</organism>
<evidence type="ECO:0000256" key="1">
    <source>
        <dbReference type="SAM" id="SignalP"/>
    </source>
</evidence>